<proteinExistence type="predicted"/>
<name>A0A8J6G9D1_MICOH</name>
<dbReference type="InterPro" id="IPR036322">
    <property type="entry name" value="WD40_repeat_dom_sf"/>
</dbReference>
<sequence length="1926" mass="220068">MQQGLQGSRSRALLCGCGRKHFALAHYLGLRAKISWSTDPSELLKKAAMEQEEGSGGSRLCKPRSLWHKGVDDMPPGISLLPDNILQVLRIQLLHCVQKTADGLEEQQQALSILLVKFFIILCRNLSNVEEIGTCSYINHVITMTTLYIQQRNALQAISPATMEVLMRVLSDCDSWEEGDPEEVGRKRELTLKCLTQVVHILLTSSSDQRQVFQGRLDCLAVSTIQALTAVMKNSPAAKEVFKERIGYMHMFEVLKSLGQPSLELLKELMNMHNITIVHMPGKRPFGQSIVYIYDNGQQKVSAPLRFPAMNEACENSICLDLSTNYLHGRLTGNKVVNWDIKDIINCIGGLNVLFPILEQISHFIEGQTSEGMNENTVPELITPIEQECMALSSTKASESRLERNLVATFILIVKHFIQRHPINQDNLIQSHGVATLGALLQKVPGTLMDVNVLVAIQLLIEQVSLEKNTLLLQQMYQYLLFDFCIWNRGDFPFRIGKTKLHGCTCNELSPEDIRTIRTSLYGLIKYFLCKGGTHEEIQSIIGYIAATNEEEQLVGILDILFSLLRTSPTRGQLFSLMFEPGNADILYALLLNQKYSDKLREIIFKVIEQMLKCTSVYERSKQRIRLREVGYSGIGLLLNEVPVNVSLIKNLVNQIINAGMSKIGNSDVFKKLFFLCEGFLKNLLFQILQILQSQPEAAYQIAQQVGWQDTFVRLLLKSNFENVNSLHKHGKAVSVKENKNVSTEKLDDEKMTLPDISSDHWSLEDSQSLNSNTPLFQEVNSEVELSFKSENEEFWHSNTSHLSLDLSGTDSCELSECGSQMPDSSPSTPSPVESTKSFSVPSDRERSITNEMDFSDDFAFLESKEECEEELLQLVTNILNYIMCKGLEKCDEDTWVERGQVFSALTKPGISSELLRSSDEVKLILLQKMLEWTVTEHRDAKSSPVTAENAFRLMLIIQDFLQSEGLVNSNMWTEKLLEDTTQLLDYLSAWYSENPGWVKLSQIQIQLLLEFIGRGSLQVCAIASAKLNALLQTKVIENQNEACYILGKLEHILSRSIKEQTEIYSFLIPLFRTLVSKIYELLFMNLHLPSLPFTDGSTSFFEDFQEYCNSDEWQVYIEKYIIPYMKQYETHTFYDGHESMALYWKNCYEALMVNMHKRDREGGESKLKFQEYFVEPFNRKARQENLRYNNMIKQLSSQQLATFRWWKANRLYLTCERGPWAKRKLNRIHWKLANVENYSRMRLKLVPNYNFNNHEDASALRDNLGVQHLQPSNDSLLLEVVKQVKLSDMEEDKLELLEEDMVARVNIDEKEEQDQKEKLVLTEDCELITVINIIPGRLEITTQHIYFHDNSIEKEDGIGFDFKWSHSQIREIHLRRYNLRRSALEIFHIDQSNYFLNFKKEKWVNREITNFDYLIQINTMAGRTYNDLAQYPVFPWILQDYTSEELDLNNPTVFRDLSKPIGVVNEKNVKAMQEKYETFEDPMGTIDKFHYGTHYSNSAGVMHYLIRVEPFTTLHIQLQSGRFDCADRQFHSIPATWQALMDNTYDVKELIPEFFYFPEFLENQNEFNLGHLQVSQELVNDVILPRWAKSAEDFIYKHRKALESEYVSAHLHEWIDLIFGYKQRGPAAVEALNVFYYCSYEGAVDLDALTDEKERKALEGMINNFGQTPCQLLKGISDGIPLLKAIIPPNQSRSFMSQGSPELLGGTAVGLASKPFQILYGHTDEILSVGISTELDMAVSGSRDGTVIIHTIQKGQYMRTLRPPCESSLFLTIPSLAVSWEGHIVIYSSLEEKPTLKDKNMLHVFSVNGKHLGSQVLNEQISDMCIIGEHVITGSIQGLLSIRELHSLNLSITPLAMRLPIYCVSVTKECSHILVGLEDGKLIVVGVGKPAEMRSGQLSRKLWGSSKRLSQISAGETEYNTQDFK</sequence>
<reference evidence="7" key="1">
    <citation type="submission" date="2020-03" db="EMBL/GenBank/DDBJ databases">
        <title>Studies in the Genomics of Life Span.</title>
        <authorList>
            <person name="Glass D."/>
        </authorList>
    </citation>
    <scope>NUCLEOTIDE SEQUENCE</scope>
    <source>
        <strain evidence="7">LTLLF</strain>
        <tissue evidence="7">Muscle</tissue>
    </source>
</reference>
<dbReference type="InterPro" id="IPR000409">
    <property type="entry name" value="BEACH_dom"/>
</dbReference>
<evidence type="ECO:0000256" key="1">
    <source>
        <dbReference type="ARBA" id="ARBA00022574"/>
    </source>
</evidence>
<evidence type="ECO:0000259" key="5">
    <source>
        <dbReference type="PROSITE" id="PS50197"/>
    </source>
</evidence>
<keyword evidence="2" id="KW-0677">Repeat</keyword>
<dbReference type="Pfam" id="PF15787">
    <property type="entry name" value="DUF4704"/>
    <property type="match status" value="2"/>
</dbReference>
<dbReference type="FunFam" id="1.10.1540.10:FF:000001">
    <property type="entry name" value="neurobeachin isoform X1"/>
    <property type="match status" value="1"/>
</dbReference>
<dbReference type="CDD" id="cd01201">
    <property type="entry name" value="PH_BEACH"/>
    <property type="match status" value="1"/>
</dbReference>
<dbReference type="Pfam" id="PF16057">
    <property type="entry name" value="DUF4800"/>
    <property type="match status" value="1"/>
</dbReference>
<comment type="caution">
    <text evidence="7">The sequence shown here is derived from an EMBL/GenBank/DDBJ whole genome shotgun (WGS) entry which is preliminary data.</text>
</comment>
<dbReference type="GO" id="GO:0019901">
    <property type="term" value="F:protein kinase binding"/>
    <property type="evidence" value="ECO:0007669"/>
    <property type="project" value="TreeGrafter"/>
</dbReference>
<feature type="domain" description="BEACH-type PH" evidence="6">
    <location>
        <begin position="1315"/>
        <end position="1413"/>
    </location>
</feature>
<evidence type="ECO:0000259" key="6">
    <source>
        <dbReference type="PROSITE" id="PS51783"/>
    </source>
</evidence>
<evidence type="ECO:0000313" key="8">
    <source>
        <dbReference type="Proteomes" id="UP000710432"/>
    </source>
</evidence>
<dbReference type="SUPFAM" id="SSF81837">
    <property type="entry name" value="BEACH domain"/>
    <property type="match status" value="1"/>
</dbReference>
<accession>A0A8J6G9D1</accession>
<dbReference type="InterPro" id="IPR046851">
    <property type="entry name" value="NBCH_WD40"/>
</dbReference>
<evidence type="ECO:0000256" key="2">
    <source>
        <dbReference type="ARBA" id="ARBA00022737"/>
    </source>
</evidence>
<dbReference type="Proteomes" id="UP000710432">
    <property type="component" value="Unassembled WGS sequence"/>
</dbReference>
<evidence type="ECO:0000256" key="3">
    <source>
        <dbReference type="PROSITE-ProRule" id="PRU00221"/>
    </source>
</evidence>
<dbReference type="InterPro" id="IPR036372">
    <property type="entry name" value="BEACH_dom_sf"/>
</dbReference>
<dbReference type="Gene3D" id="1.10.1540.10">
    <property type="entry name" value="BEACH domain"/>
    <property type="match status" value="1"/>
</dbReference>
<keyword evidence="1 3" id="KW-0853">WD repeat</keyword>
<dbReference type="SUPFAM" id="SSF50978">
    <property type="entry name" value="WD40 repeat-like"/>
    <property type="match status" value="1"/>
</dbReference>
<organism evidence="7 8">
    <name type="scientific">Microtus ochrogaster</name>
    <name type="common">Prairie vole</name>
    <dbReference type="NCBI Taxonomy" id="79684"/>
    <lineage>
        <taxon>Eukaryota</taxon>
        <taxon>Metazoa</taxon>
        <taxon>Chordata</taxon>
        <taxon>Craniata</taxon>
        <taxon>Vertebrata</taxon>
        <taxon>Euteleostomi</taxon>
        <taxon>Mammalia</taxon>
        <taxon>Eutheria</taxon>
        <taxon>Euarchontoglires</taxon>
        <taxon>Glires</taxon>
        <taxon>Rodentia</taxon>
        <taxon>Myomorpha</taxon>
        <taxon>Muroidea</taxon>
        <taxon>Cricetidae</taxon>
        <taxon>Arvicolinae</taxon>
        <taxon>Microtus</taxon>
    </lineage>
</organism>
<dbReference type="InterPro" id="IPR031570">
    <property type="entry name" value="NBEA/BDCP_DUF4704"/>
</dbReference>
<feature type="region of interest" description="Disordered" evidence="4">
    <location>
        <begin position="814"/>
        <end position="846"/>
    </location>
</feature>
<dbReference type="GO" id="GO:0016020">
    <property type="term" value="C:membrane"/>
    <property type="evidence" value="ECO:0007669"/>
    <property type="project" value="TreeGrafter"/>
</dbReference>
<dbReference type="PANTHER" id="PTHR13743">
    <property type="entry name" value="BEIGE/BEACH-RELATED"/>
    <property type="match status" value="1"/>
</dbReference>
<feature type="repeat" description="WD" evidence="3">
    <location>
        <begin position="1720"/>
        <end position="1761"/>
    </location>
</feature>
<protein>
    <submittedName>
        <fullName evidence="7">Neurobeachin-like protein 1</fullName>
    </submittedName>
</protein>
<evidence type="ECO:0000313" key="7">
    <source>
        <dbReference type="EMBL" id="KAH0507374.1"/>
    </source>
</evidence>
<dbReference type="PROSITE" id="PS51783">
    <property type="entry name" value="PH_BEACH"/>
    <property type="match status" value="1"/>
</dbReference>
<dbReference type="SMART" id="SM01026">
    <property type="entry name" value="Beach"/>
    <property type="match status" value="1"/>
</dbReference>
<dbReference type="EMBL" id="JAATJU010023600">
    <property type="protein sequence ID" value="KAH0507374.1"/>
    <property type="molecule type" value="Genomic_DNA"/>
</dbReference>
<dbReference type="PROSITE" id="PS50082">
    <property type="entry name" value="WD_REPEATS_2"/>
    <property type="match status" value="1"/>
</dbReference>
<dbReference type="InterPro" id="IPR001680">
    <property type="entry name" value="WD40_rpt"/>
</dbReference>
<evidence type="ECO:0000256" key="4">
    <source>
        <dbReference type="SAM" id="MobiDB-lite"/>
    </source>
</evidence>
<dbReference type="Pfam" id="PF02138">
    <property type="entry name" value="Beach"/>
    <property type="match status" value="1"/>
</dbReference>
<gene>
    <name evidence="7" type="ORF">LTLLF_168530</name>
</gene>
<dbReference type="InterPro" id="IPR015943">
    <property type="entry name" value="WD40/YVTN_repeat-like_dom_sf"/>
</dbReference>
<dbReference type="InterPro" id="IPR023362">
    <property type="entry name" value="PH-BEACH_dom"/>
</dbReference>
<dbReference type="SMART" id="SM00320">
    <property type="entry name" value="WD40"/>
    <property type="match status" value="2"/>
</dbReference>
<feature type="compositionally biased region" description="Low complexity" evidence="4">
    <location>
        <begin position="820"/>
        <end position="838"/>
    </location>
</feature>
<dbReference type="SUPFAM" id="SSF50729">
    <property type="entry name" value="PH domain-like"/>
    <property type="match status" value="1"/>
</dbReference>
<dbReference type="Gene3D" id="2.130.10.10">
    <property type="entry name" value="YVTN repeat-like/Quinoprotein amine dehydrogenase"/>
    <property type="match status" value="1"/>
</dbReference>
<dbReference type="GO" id="GO:0008104">
    <property type="term" value="P:intracellular protein localization"/>
    <property type="evidence" value="ECO:0007669"/>
    <property type="project" value="TreeGrafter"/>
</dbReference>
<dbReference type="PANTHER" id="PTHR13743:SF115">
    <property type="entry name" value="NEUROBEACHIN-LIKE PROTEIN 1"/>
    <property type="match status" value="1"/>
</dbReference>
<dbReference type="Pfam" id="PF20426">
    <property type="entry name" value="NBCH_WD40"/>
    <property type="match status" value="1"/>
</dbReference>
<dbReference type="GO" id="GO:0005829">
    <property type="term" value="C:cytosol"/>
    <property type="evidence" value="ECO:0007669"/>
    <property type="project" value="TreeGrafter"/>
</dbReference>
<feature type="domain" description="BEACH" evidence="5">
    <location>
        <begin position="1389"/>
        <end position="1682"/>
    </location>
</feature>
<dbReference type="PROSITE" id="PS50197">
    <property type="entry name" value="BEACH"/>
    <property type="match status" value="1"/>
</dbReference>
<dbReference type="InterPro" id="IPR050865">
    <property type="entry name" value="BEACH_Domain"/>
</dbReference>
<dbReference type="CDD" id="cd06071">
    <property type="entry name" value="Beach"/>
    <property type="match status" value="1"/>
</dbReference>